<dbReference type="Pfam" id="PF00023">
    <property type="entry name" value="Ank"/>
    <property type="match status" value="1"/>
</dbReference>
<dbReference type="InterPro" id="IPR036770">
    <property type="entry name" value="Ankyrin_rpt-contain_sf"/>
</dbReference>
<dbReference type="InterPro" id="IPR002110">
    <property type="entry name" value="Ankyrin_rpt"/>
</dbReference>
<evidence type="ECO:0000313" key="1">
    <source>
        <dbReference type="EMBL" id="MYM59348.1"/>
    </source>
</evidence>
<gene>
    <name evidence="1" type="ORF">GTG28_08930</name>
</gene>
<organism evidence="1 2">
    <name type="scientific">Vibrio tetraodonis subsp. pristinus</name>
    <dbReference type="NCBI Taxonomy" id="2695891"/>
    <lineage>
        <taxon>Bacteria</taxon>
        <taxon>Pseudomonadati</taxon>
        <taxon>Pseudomonadota</taxon>
        <taxon>Gammaproteobacteria</taxon>
        <taxon>Vibrionales</taxon>
        <taxon>Vibrionaceae</taxon>
        <taxon>Vibrio</taxon>
    </lineage>
</organism>
<dbReference type="Gene3D" id="1.25.40.20">
    <property type="entry name" value="Ankyrin repeat-containing domain"/>
    <property type="match status" value="1"/>
</dbReference>
<sequence length="212" mass="24149">MKELIEKCQKDKGSVTLFNLFFNPIKNLDNQESDQFIDMINNSKIVNVLDSIDNNILHYALMINSPLSSSIAKRFPNLISQKNKLGQLPCHFGAFHNNLDLTKFSPIRGSLCDHRGFTPLHIAAELGNQNHLKSMAESIEERNVFNAFALHWALKNDEKNSIKRVNKLFFSKALLQTANSVQMKTKNAIGMTPKDWMETTCSANEIDFIMFK</sequence>
<accession>A0A6L8LTE6</accession>
<protein>
    <recommendedName>
        <fullName evidence="3">Ankyrin repeat domain-containing protein</fullName>
    </recommendedName>
</protein>
<keyword evidence="2" id="KW-1185">Reference proteome</keyword>
<reference evidence="1 2" key="1">
    <citation type="submission" date="2020-01" db="EMBL/GenBank/DDBJ databases">
        <title>Draft Genome Sequence of Vibrio sp. strain OCN044, Isolated from a Healthy Coral at Palmyra Atoll.</title>
        <authorList>
            <person name="Videau P."/>
            <person name="Loughran R."/>
            <person name="Esquivel A."/>
            <person name="Deadmond M."/>
            <person name="Paddock B.E."/>
            <person name="Saw J.H."/>
            <person name="Ushijima B."/>
        </authorList>
    </citation>
    <scope>NUCLEOTIDE SEQUENCE [LARGE SCALE GENOMIC DNA]</scope>
    <source>
        <strain evidence="1 2">OCN044</strain>
    </source>
</reference>
<comment type="caution">
    <text evidence="1">The sequence shown here is derived from an EMBL/GenBank/DDBJ whole genome shotgun (WGS) entry which is preliminary data.</text>
</comment>
<evidence type="ECO:0008006" key="3">
    <source>
        <dbReference type="Google" id="ProtNLM"/>
    </source>
</evidence>
<proteinExistence type="predicted"/>
<evidence type="ECO:0000313" key="2">
    <source>
        <dbReference type="Proteomes" id="UP000478571"/>
    </source>
</evidence>
<name>A0A6L8LTE6_9VIBR</name>
<dbReference type="Proteomes" id="UP000478571">
    <property type="component" value="Unassembled WGS sequence"/>
</dbReference>
<dbReference type="SUPFAM" id="SSF48403">
    <property type="entry name" value="Ankyrin repeat"/>
    <property type="match status" value="1"/>
</dbReference>
<dbReference type="EMBL" id="WWEU01000002">
    <property type="protein sequence ID" value="MYM59348.1"/>
    <property type="molecule type" value="Genomic_DNA"/>
</dbReference>
<dbReference type="RefSeq" id="WP_160928984.1">
    <property type="nucleotide sequence ID" value="NZ_WWEU01000002.1"/>
</dbReference>
<dbReference type="AlphaFoldDB" id="A0A6L8LTE6"/>